<dbReference type="RefSeq" id="WP_046672278.1">
    <property type="nucleotide sequence ID" value="NZ_CP068086.1"/>
</dbReference>
<name>A0A2X2IPY5_SPHMU</name>
<evidence type="ECO:0000313" key="4">
    <source>
        <dbReference type="Proteomes" id="UP000432350"/>
    </source>
</evidence>
<reference evidence="1 3" key="1">
    <citation type="submission" date="2018-06" db="EMBL/GenBank/DDBJ databases">
        <authorList>
            <consortium name="Pathogen Informatics"/>
            <person name="Doyle S."/>
        </authorList>
    </citation>
    <scope>NUCLEOTIDE SEQUENCE [LARGE SCALE GENOMIC DNA]</scope>
    <source>
        <strain evidence="1 3">NCTC11343</strain>
    </source>
</reference>
<evidence type="ECO:0000313" key="1">
    <source>
        <dbReference type="EMBL" id="SPZ84048.1"/>
    </source>
</evidence>
<dbReference type="EMBL" id="CABWMV010000024">
    <property type="protein sequence ID" value="VXC87963.1"/>
    <property type="molecule type" value="Genomic_DNA"/>
</dbReference>
<dbReference type="AlphaFoldDB" id="A0A2X2IPY5"/>
<protein>
    <submittedName>
        <fullName evidence="1">Chaperone-modulator protein CbpM</fullName>
    </submittedName>
</protein>
<accession>A0A654CA11</accession>
<dbReference type="Proteomes" id="UP000251241">
    <property type="component" value="Unassembled WGS sequence"/>
</dbReference>
<dbReference type="Proteomes" id="UP000432350">
    <property type="component" value="Unassembled WGS sequence"/>
</dbReference>
<dbReference type="GeneID" id="97178978"/>
<sequence>METTLIKVIDFCQSRKVETTFLQTMEEYGLIHIVIQQEEQYIDEEELQKLERFSNLYYDLEVNPAGIQVASHLLEKVEQLQNEISHLKNKLKALDY</sequence>
<dbReference type="Gene3D" id="1.10.1660.10">
    <property type="match status" value="1"/>
</dbReference>
<reference evidence="2 4" key="2">
    <citation type="submission" date="2019-10" db="EMBL/GenBank/DDBJ databases">
        <authorList>
            <person name="Karimi E."/>
        </authorList>
    </citation>
    <scope>NUCLEOTIDE SEQUENCE [LARGE SCALE GENOMIC DNA]</scope>
    <source>
        <strain evidence="2">Sphingobacterium sp. 8BC</strain>
    </source>
</reference>
<organism evidence="1 3">
    <name type="scientific">Sphingobacterium multivorum</name>
    <dbReference type="NCBI Taxonomy" id="28454"/>
    <lineage>
        <taxon>Bacteria</taxon>
        <taxon>Pseudomonadati</taxon>
        <taxon>Bacteroidota</taxon>
        <taxon>Sphingobacteriia</taxon>
        <taxon>Sphingobacteriales</taxon>
        <taxon>Sphingobacteriaceae</taxon>
        <taxon>Sphingobacterium</taxon>
    </lineage>
</organism>
<dbReference type="Pfam" id="PF13591">
    <property type="entry name" value="MerR_2"/>
    <property type="match status" value="1"/>
</dbReference>
<gene>
    <name evidence="1" type="ORF">NCTC11343_00578</name>
    <name evidence="2" type="ORF">SPHINGO8BC_50626</name>
</gene>
<evidence type="ECO:0000313" key="2">
    <source>
        <dbReference type="EMBL" id="VXC87963.1"/>
    </source>
</evidence>
<evidence type="ECO:0000313" key="3">
    <source>
        <dbReference type="Proteomes" id="UP000251241"/>
    </source>
</evidence>
<accession>A0A2X2IPY5</accession>
<dbReference type="EMBL" id="UAUU01000002">
    <property type="protein sequence ID" value="SPZ84048.1"/>
    <property type="molecule type" value="Genomic_DNA"/>
</dbReference>
<proteinExistence type="predicted"/>